<protein>
    <recommendedName>
        <fullName evidence="3">Ubiquinone biosynthesis protein</fullName>
    </recommendedName>
</protein>
<evidence type="ECO:0000313" key="2">
    <source>
        <dbReference type="Proteomes" id="UP000244677"/>
    </source>
</evidence>
<dbReference type="EMBL" id="CP020919">
    <property type="protein sequence ID" value="AWG26735.1"/>
    <property type="molecule type" value="Genomic_DNA"/>
</dbReference>
<reference evidence="1 2" key="1">
    <citation type="submission" date="2017-04" db="EMBL/GenBank/DDBJ databases">
        <title>Complete genome sequence of Flavobacterium kingsejong AJ004.</title>
        <authorList>
            <person name="Lee P.C."/>
        </authorList>
    </citation>
    <scope>NUCLEOTIDE SEQUENCE [LARGE SCALE GENOMIC DNA]</scope>
    <source>
        <strain evidence="1 2">AJ004</strain>
    </source>
</reference>
<evidence type="ECO:0000313" key="1">
    <source>
        <dbReference type="EMBL" id="AWG26735.1"/>
    </source>
</evidence>
<dbReference type="RefSeq" id="WP_108738237.1">
    <property type="nucleotide sequence ID" value="NZ_CP020919.1"/>
</dbReference>
<keyword evidence="2" id="KW-1185">Reference proteome</keyword>
<dbReference type="AlphaFoldDB" id="A0A2S1LSJ5"/>
<name>A0A2S1LSJ5_9FLAO</name>
<accession>A0A2S1LSJ5</accession>
<dbReference type="KEGG" id="fki:FK004_16620"/>
<sequence>MRALIIEKLYDWSKIPYQKWLKKSIPWPVDQDALLDFPYDSLGFHLGLFLQSHNFDIQPKLEDHDVFHVLTATGVTVPDEIGMQFYLFVNGKRSLYQFSVMCIGSLLYPDKWGHFIRQWRSGKNALCFHQLDFLKLLNLPLSQLRTTFLIQ</sequence>
<dbReference type="OrthoDB" id="6157812at2"/>
<proteinExistence type="predicted"/>
<organism evidence="1 2">
    <name type="scientific">Flavobacterium kingsejongi</name>
    <dbReference type="NCBI Taxonomy" id="1678728"/>
    <lineage>
        <taxon>Bacteria</taxon>
        <taxon>Pseudomonadati</taxon>
        <taxon>Bacteroidota</taxon>
        <taxon>Flavobacteriia</taxon>
        <taxon>Flavobacteriales</taxon>
        <taxon>Flavobacteriaceae</taxon>
        <taxon>Flavobacterium</taxon>
    </lineage>
</organism>
<dbReference type="Proteomes" id="UP000244677">
    <property type="component" value="Chromosome"/>
</dbReference>
<gene>
    <name evidence="1" type="ORF">FK004_16620</name>
</gene>
<evidence type="ECO:0008006" key="3">
    <source>
        <dbReference type="Google" id="ProtNLM"/>
    </source>
</evidence>